<protein>
    <submittedName>
        <fullName evidence="4">N-6 DNA methylase</fullName>
    </submittedName>
</protein>
<dbReference type="GO" id="GO:0003677">
    <property type="term" value="F:DNA binding"/>
    <property type="evidence" value="ECO:0007669"/>
    <property type="project" value="UniProtKB-KW"/>
</dbReference>
<dbReference type="KEGG" id="aef:GEV26_00100"/>
<dbReference type="SUPFAM" id="SSF53335">
    <property type="entry name" value="S-adenosyl-L-methionine-dependent methyltransferases"/>
    <property type="match status" value="1"/>
</dbReference>
<gene>
    <name evidence="4" type="ORF">GEV26_00100</name>
</gene>
<geneLocation type="plasmid" evidence="4 5">
    <name>p001</name>
</geneLocation>
<reference evidence="4 5" key="1">
    <citation type="submission" date="2019-11" db="EMBL/GenBank/DDBJ databases">
        <authorList>
            <person name="Li J."/>
        </authorList>
    </citation>
    <scope>NUCLEOTIDE SEQUENCE [LARGE SCALE GENOMIC DNA]</scope>
    <source>
        <strain evidence="4 5">MF47</strain>
        <plasmid evidence="4 5">p001</plasmid>
    </source>
</reference>
<feature type="domain" description="DNA methylase adenine-specific" evidence="3">
    <location>
        <begin position="314"/>
        <end position="669"/>
    </location>
</feature>
<dbReference type="PRINTS" id="PR00507">
    <property type="entry name" value="N12N6MTFRASE"/>
</dbReference>
<dbReference type="EMBL" id="CP045736">
    <property type="protein sequence ID" value="QGG39904.1"/>
    <property type="molecule type" value="Genomic_DNA"/>
</dbReference>
<keyword evidence="4" id="KW-0614">Plasmid</keyword>
<proteinExistence type="predicted"/>
<dbReference type="Gene3D" id="3.40.50.150">
    <property type="entry name" value="Vaccinia Virus protein VP39"/>
    <property type="match status" value="1"/>
</dbReference>
<dbReference type="InterPro" id="IPR052916">
    <property type="entry name" value="Type-I_RE_MTase_Subunit"/>
</dbReference>
<name>A0A5Q2M9W8_9ACTN</name>
<evidence type="ECO:0000313" key="4">
    <source>
        <dbReference type="EMBL" id="QGG39904.1"/>
    </source>
</evidence>
<dbReference type="InterPro" id="IPR003356">
    <property type="entry name" value="DNA_methylase_A-5"/>
</dbReference>
<dbReference type="Gene3D" id="3.90.1570.30">
    <property type="match status" value="1"/>
</dbReference>
<dbReference type="GO" id="GO:0009307">
    <property type="term" value="P:DNA restriction-modification system"/>
    <property type="evidence" value="ECO:0007669"/>
    <property type="project" value="UniProtKB-KW"/>
</dbReference>
<keyword evidence="1" id="KW-0680">Restriction system</keyword>
<evidence type="ECO:0000313" key="5">
    <source>
        <dbReference type="Proteomes" id="UP000392064"/>
    </source>
</evidence>
<keyword evidence="5" id="KW-1185">Reference proteome</keyword>
<dbReference type="SUPFAM" id="SSF116734">
    <property type="entry name" value="DNA methylase specificity domain"/>
    <property type="match status" value="1"/>
</dbReference>
<dbReference type="PANTHER" id="PTHR42998:SF1">
    <property type="entry name" value="TYPE I RESTRICTION ENZYME HINDI METHYLASE SUBUNIT"/>
    <property type="match status" value="1"/>
</dbReference>
<dbReference type="AlphaFoldDB" id="A0A5Q2M9W8"/>
<keyword evidence="4" id="KW-0808">Transferase</keyword>
<keyword evidence="2" id="KW-0238">DNA-binding</keyword>
<dbReference type="Gene3D" id="3.90.220.20">
    <property type="entry name" value="DNA methylase specificity domains"/>
    <property type="match status" value="1"/>
</dbReference>
<dbReference type="Pfam" id="PF02384">
    <property type="entry name" value="N6_Mtase"/>
    <property type="match status" value="1"/>
</dbReference>
<dbReference type="InterPro" id="IPR044946">
    <property type="entry name" value="Restrct_endonuc_typeI_TRD_sf"/>
</dbReference>
<organism evidence="4 5">
    <name type="scientific">Aeromicrobium yanjiei</name>
    <dbReference type="NCBI Taxonomy" id="2662028"/>
    <lineage>
        <taxon>Bacteria</taxon>
        <taxon>Bacillati</taxon>
        <taxon>Actinomycetota</taxon>
        <taxon>Actinomycetes</taxon>
        <taxon>Propionibacteriales</taxon>
        <taxon>Nocardioidaceae</taxon>
        <taxon>Aeromicrobium</taxon>
    </lineage>
</organism>
<sequence>MPELPSNKFGNLADLGNEASVEAFFVNRLLPDLGYKDSEIRTKASLPELALGRGRQKYKWRPDYALEAKGRVRCIVEAKGIEEDLDDWVHQGSSYCHELNKSEADNPVEFFILTNGISTRVYRWDNDTPVAKAKFGDFVDGNERYDAIRFLLAPTAFATPKAEAEPEGEHLLRRHSVAELNADFAWAHKTIYKRESLSYTAAFMEFVKVIFLKLVSDREARNSPNLRQVDVETVAVPADDVFFSRHWIDRYSTQTPNPLDRLKFQELLEDFETQIASGSKKRIFSKNERLELAPETLKSIAERLENVDLITIDADLNGRMFETFLNSTLRGKALGQYFTPRSVVKLATGLADLKANGDHLDRVIDGCCGTGGFLIEALADMWTKINENSSLSDREKRDLRDQVATKALIGVDIARDPALARIARINMYLHGDGGTSIYQLDALDKKVSIFPSDSPELKREKQEFKARIDGGLLDGTRLADVALTNPPFAKEYSRKQVNDAKLLDDYDLAFTGGDESRRPVQSLSSMVMFLERYHDLLAPHGRLITVLDDGILGASKHKGLRNWIRKNWIIRAVVSLPGDAFQRSQARVKTSVLILEKRDGTEEVQPDVFMYYCSHVGVDDAPRQRVLPGDEAKRQRAAEEIRTVVDLYRKFRNGEGDPAWVVPASAIAERMDVKACLPESGSRISDWTDAGLEVSAAGDLLTRAIETTDAVELAERIVDMDTDADEIVTYLRVKYDGFCEAGEDVTVGDLTKQQLVRVKAGDIVISHINAIHGAIAIVPDSLAGCVVTSEFTVVRPSGSLPASVIWSILRTPESRADMLLLSTGIGRTRVTWDIVRQLQVPIPSSDVRARIDNALQAALDAEASVAALRTTARAVTEAELLLDSEHARTIISAFKPPR</sequence>
<evidence type="ECO:0000256" key="2">
    <source>
        <dbReference type="ARBA" id="ARBA00023125"/>
    </source>
</evidence>
<dbReference type="GO" id="GO:0032259">
    <property type="term" value="P:methylation"/>
    <property type="evidence" value="ECO:0007669"/>
    <property type="project" value="UniProtKB-KW"/>
</dbReference>
<dbReference type="InterPro" id="IPR029063">
    <property type="entry name" value="SAM-dependent_MTases_sf"/>
</dbReference>
<dbReference type="PANTHER" id="PTHR42998">
    <property type="entry name" value="TYPE I RESTRICTION ENZYME HINDVIIP M PROTEIN-RELATED"/>
    <property type="match status" value="1"/>
</dbReference>
<dbReference type="GO" id="GO:0008170">
    <property type="term" value="F:N-methyltransferase activity"/>
    <property type="evidence" value="ECO:0007669"/>
    <property type="project" value="InterPro"/>
</dbReference>
<dbReference type="Proteomes" id="UP000392064">
    <property type="component" value="Plasmid p001"/>
</dbReference>
<dbReference type="RefSeq" id="WP_153651178.1">
    <property type="nucleotide sequence ID" value="NZ_CP045736.1"/>
</dbReference>
<evidence type="ECO:0000256" key="1">
    <source>
        <dbReference type="ARBA" id="ARBA00022747"/>
    </source>
</evidence>
<accession>A0A5Q2M9W8</accession>
<keyword evidence="4" id="KW-0489">Methyltransferase</keyword>
<evidence type="ECO:0000259" key="3">
    <source>
        <dbReference type="Pfam" id="PF02384"/>
    </source>
</evidence>